<organism evidence="1">
    <name type="scientific">hydrothermal vent metagenome</name>
    <dbReference type="NCBI Taxonomy" id="652676"/>
    <lineage>
        <taxon>unclassified sequences</taxon>
        <taxon>metagenomes</taxon>
        <taxon>ecological metagenomes</taxon>
    </lineage>
</organism>
<dbReference type="EMBL" id="UOFO01000088">
    <property type="protein sequence ID" value="VAW86202.1"/>
    <property type="molecule type" value="Genomic_DNA"/>
</dbReference>
<evidence type="ECO:0000313" key="1">
    <source>
        <dbReference type="EMBL" id="VAW86202.1"/>
    </source>
</evidence>
<name>A0A3B0ZFD7_9ZZZZ</name>
<reference evidence="1" key="1">
    <citation type="submission" date="2018-06" db="EMBL/GenBank/DDBJ databases">
        <authorList>
            <person name="Zhirakovskaya E."/>
        </authorList>
    </citation>
    <scope>NUCLEOTIDE SEQUENCE</scope>
</reference>
<proteinExistence type="predicted"/>
<sequence>MNNPNKSHFVFNISAHGLGHLAQTIPVIKELMRLQPNVKVTIVSGISPSKIKQRLPGCQHIEQSWDFGMVMASSIDVLANESMLKYQNLHQQWKEQLYICKQFFDSLSPDVLISNIAYLPLLATQHSAYPSVAMCSLNWADIFYSYCQKYQDADAIHQQIKESYNAADCFYKITPCMPMSWLTNAIQVDPIAQRGQSVKSHLLKSLNSSHTRLGLVALGGVKTDIPFDQWPSYFDQAWLVPFETKCKRDDLISIDQFPYSYLELLSSVDSVITKPGYGLFTEAAYNATPILYVKRGDWPEESFLISWLEKNGVCQAITREQLFQGNFQAALATIRAQKHPVPPTLNGVKQIVNSLLTL</sequence>
<dbReference type="InterPro" id="IPR053205">
    <property type="entry name" value="GHMP_kinase_L-arabinokinase"/>
</dbReference>
<evidence type="ECO:0008006" key="2">
    <source>
        <dbReference type="Google" id="ProtNLM"/>
    </source>
</evidence>
<gene>
    <name evidence="1" type="ORF">MNBD_GAMMA16-905</name>
</gene>
<accession>A0A3B0ZFD7</accession>
<dbReference type="AlphaFoldDB" id="A0A3B0ZFD7"/>
<dbReference type="PANTHER" id="PTHR38134:SF2">
    <property type="entry name" value="GALACTOKINASE"/>
    <property type="match status" value="1"/>
</dbReference>
<dbReference type="SUPFAM" id="SSF53756">
    <property type="entry name" value="UDP-Glycosyltransferase/glycogen phosphorylase"/>
    <property type="match status" value="1"/>
</dbReference>
<dbReference type="PANTHER" id="PTHR38134">
    <property type="entry name" value="SLR1395 PROTEIN"/>
    <property type="match status" value="1"/>
</dbReference>
<protein>
    <recommendedName>
        <fullName evidence="2">Glycosyl transferase family 28 C-terminal domain-containing protein</fullName>
    </recommendedName>
</protein>